<keyword evidence="2" id="KW-1185">Reference proteome</keyword>
<dbReference type="Proteomes" id="UP001138757">
    <property type="component" value="Unassembled WGS sequence"/>
</dbReference>
<organism evidence="1 2">
    <name type="scientific">Sphingobium nicotianae</name>
    <dbReference type="NCBI Taxonomy" id="2782607"/>
    <lineage>
        <taxon>Bacteria</taxon>
        <taxon>Pseudomonadati</taxon>
        <taxon>Pseudomonadota</taxon>
        <taxon>Alphaproteobacteria</taxon>
        <taxon>Sphingomonadales</taxon>
        <taxon>Sphingomonadaceae</taxon>
        <taxon>Sphingobium</taxon>
    </lineage>
</organism>
<dbReference type="EMBL" id="JAHGAW010000006">
    <property type="protein sequence ID" value="MBT2187269.1"/>
    <property type="molecule type" value="Genomic_DNA"/>
</dbReference>
<gene>
    <name evidence="1" type="ORF">KK488_09965</name>
</gene>
<dbReference type="RefSeq" id="WP_214623533.1">
    <property type="nucleotide sequence ID" value="NZ_JAHGAW010000006.1"/>
</dbReference>
<sequence>MKDGRAYLTTGNDAAFALLSDTDLVELWFNAADQDHPTPAEAAIRDELTRRDIQV</sequence>
<reference evidence="1" key="1">
    <citation type="submission" date="2021-05" db="EMBL/GenBank/DDBJ databases">
        <title>Genome of Sphingobium sp. strain.</title>
        <authorList>
            <person name="Fan R."/>
        </authorList>
    </citation>
    <scope>NUCLEOTIDE SEQUENCE</scope>
    <source>
        <strain evidence="1">H33</strain>
    </source>
</reference>
<evidence type="ECO:0000313" key="1">
    <source>
        <dbReference type="EMBL" id="MBT2187269.1"/>
    </source>
</evidence>
<protein>
    <submittedName>
        <fullName evidence="1">Uncharacterized protein</fullName>
    </submittedName>
</protein>
<proteinExistence type="predicted"/>
<accession>A0A9X1DCC1</accession>
<evidence type="ECO:0000313" key="2">
    <source>
        <dbReference type="Proteomes" id="UP001138757"/>
    </source>
</evidence>
<name>A0A9X1DCC1_9SPHN</name>
<comment type="caution">
    <text evidence="1">The sequence shown here is derived from an EMBL/GenBank/DDBJ whole genome shotgun (WGS) entry which is preliminary data.</text>
</comment>
<dbReference type="AlphaFoldDB" id="A0A9X1DCC1"/>